<accession>A0A3N2C800</accession>
<dbReference type="Gene3D" id="2.60.40.2850">
    <property type="match status" value="1"/>
</dbReference>
<evidence type="ECO:0000313" key="2">
    <source>
        <dbReference type="EMBL" id="ROR83628.1"/>
    </source>
</evidence>
<name>A0A3N2C800_9MICO</name>
<dbReference type="Proteomes" id="UP000266915">
    <property type="component" value="Unassembled WGS sequence"/>
</dbReference>
<keyword evidence="3" id="KW-1185">Reference proteome</keyword>
<proteinExistence type="predicted"/>
<sequence>MENEMRWKRGVAIVALSTTLAVAGAGSAHAVTVNPPEGGTWSYGTDSPSRGTWSDYLHHGSRHHSLAGNASYERKSPVVNLGYWSEVSVETSLWGNYAKYNLD</sequence>
<feature type="chain" id="PRO_5018640646" evidence="1">
    <location>
        <begin position="31"/>
        <end position="103"/>
    </location>
</feature>
<dbReference type="Pfam" id="PF09683">
    <property type="entry name" value="Lactococcin_972"/>
    <property type="match status" value="1"/>
</dbReference>
<evidence type="ECO:0000313" key="3">
    <source>
        <dbReference type="Proteomes" id="UP000266915"/>
    </source>
</evidence>
<dbReference type="RefSeq" id="WP_085511428.1">
    <property type="nucleotide sequence ID" value="NZ_FXAP01000002.1"/>
</dbReference>
<comment type="caution">
    <text evidence="2">The sequence shown here is derived from an EMBL/GenBank/DDBJ whole genome shotgun (WGS) entry which is preliminary data.</text>
</comment>
<evidence type="ECO:0000256" key="1">
    <source>
        <dbReference type="SAM" id="SignalP"/>
    </source>
</evidence>
<dbReference type="InterPro" id="IPR006540">
    <property type="entry name" value="Lactococcin_972"/>
</dbReference>
<dbReference type="EMBL" id="RKHL01000001">
    <property type="protein sequence ID" value="ROR83628.1"/>
    <property type="molecule type" value="Genomic_DNA"/>
</dbReference>
<organism evidence="2 3">
    <name type="scientific">Plantibacter flavus</name>
    <dbReference type="NCBI Taxonomy" id="150123"/>
    <lineage>
        <taxon>Bacteria</taxon>
        <taxon>Bacillati</taxon>
        <taxon>Actinomycetota</taxon>
        <taxon>Actinomycetes</taxon>
        <taxon>Micrococcales</taxon>
        <taxon>Microbacteriaceae</taxon>
        <taxon>Plantibacter</taxon>
    </lineage>
</organism>
<protein>
    <submittedName>
        <fullName evidence="2">Lactococcin 972-like bacteriocin</fullName>
    </submittedName>
</protein>
<keyword evidence="1" id="KW-0732">Signal</keyword>
<dbReference type="AlphaFoldDB" id="A0A3N2C800"/>
<feature type="signal peptide" evidence="1">
    <location>
        <begin position="1"/>
        <end position="30"/>
    </location>
</feature>
<gene>
    <name evidence="2" type="ORF">EDD42_3742</name>
</gene>
<reference evidence="2 3" key="1">
    <citation type="submission" date="2018-11" db="EMBL/GenBank/DDBJ databases">
        <title>Sequencing the genomes of 1000 actinobacteria strains.</title>
        <authorList>
            <person name="Klenk H.-P."/>
        </authorList>
    </citation>
    <scope>NUCLEOTIDE SEQUENCE [LARGE SCALE GENOMIC DNA]</scope>
    <source>
        <strain evidence="2 3">DSM 14012</strain>
    </source>
</reference>